<keyword evidence="11" id="KW-0406">Ion transport</keyword>
<dbReference type="AlphaFoldDB" id="A0A7Y4IJM9"/>
<evidence type="ECO:0000256" key="1">
    <source>
        <dbReference type="ARBA" id="ARBA00004651"/>
    </source>
</evidence>
<gene>
    <name evidence="17" type="ORF">HNV28_19755</name>
</gene>
<dbReference type="InterPro" id="IPR021993">
    <property type="entry name" value="ATPase-cat-bd"/>
</dbReference>
<feature type="transmembrane region" description="Helical" evidence="14">
    <location>
        <begin position="805"/>
        <end position="824"/>
    </location>
</feature>
<evidence type="ECO:0000256" key="5">
    <source>
        <dbReference type="ARBA" id="ARBA00022553"/>
    </source>
</evidence>
<evidence type="ECO:0000256" key="12">
    <source>
        <dbReference type="ARBA" id="ARBA00023136"/>
    </source>
</evidence>
<feature type="transmembrane region" description="Helical" evidence="14">
    <location>
        <begin position="167"/>
        <end position="190"/>
    </location>
</feature>
<keyword evidence="5" id="KW-0597">Phosphoprotein</keyword>
<evidence type="ECO:0000256" key="6">
    <source>
        <dbReference type="ARBA" id="ARBA00022692"/>
    </source>
</evidence>
<name>A0A7Y4IJM9_MYXXA</name>
<dbReference type="InterPro" id="IPR036163">
    <property type="entry name" value="HMA_dom_sf"/>
</dbReference>
<keyword evidence="8" id="KW-0460">Magnesium</keyword>
<dbReference type="InterPro" id="IPR001757">
    <property type="entry name" value="P_typ_ATPase"/>
</dbReference>
<evidence type="ECO:0000259" key="16">
    <source>
        <dbReference type="Pfam" id="PF12156"/>
    </source>
</evidence>
<dbReference type="InterPro" id="IPR059000">
    <property type="entry name" value="ATPase_P-type_domA"/>
</dbReference>
<dbReference type="RefSeq" id="WP_171442694.1">
    <property type="nucleotide sequence ID" value="NZ_JABFNS010000003.1"/>
</dbReference>
<keyword evidence="4" id="KW-1003">Cell membrane</keyword>
<comment type="caution">
    <text evidence="17">The sequence shown here is derived from an EMBL/GenBank/DDBJ whole genome shotgun (WGS) entry which is preliminary data.</text>
</comment>
<dbReference type="Gene3D" id="3.30.70.100">
    <property type="match status" value="1"/>
</dbReference>
<dbReference type="GO" id="GO:0005886">
    <property type="term" value="C:plasma membrane"/>
    <property type="evidence" value="ECO:0007669"/>
    <property type="project" value="UniProtKB-SubCell"/>
</dbReference>
<dbReference type="NCBIfam" id="TIGR01494">
    <property type="entry name" value="ATPase_P-type"/>
    <property type="match status" value="1"/>
</dbReference>
<evidence type="ECO:0000256" key="3">
    <source>
        <dbReference type="ARBA" id="ARBA00022448"/>
    </source>
</evidence>
<dbReference type="InterPro" id="IPR036412">
    <property type="entry name" value="HAD-like_sf"/>
</dbReference>
<evidence type="ECO:0000256" key="7">
    <source>
        <dbReference type="ARBA" id="ARBA00022723"/>
    </source>
</evidence>
<comment type="subcellular location">
    <subcellularLocation>
        <location evidence="1">Cell membrane</location>
        <topology evidence="1">Multi-pass membrane protein</topology>
    </subcellularLocation>
</comment>
<keyword evidence="10 14" id="KW-1133">Transmembrane helix</keyword>
<accession>A0A7Y4IJM9</accession>
<dbReference type="SUPFAM" id="SSF56784">
    <property type="entry name" value="HAD-like"/>
    <property type="match status" value="1"/>
</dbReference>
<feature type="transmembrane region" description="Helical" evidence="14">
    <location>
        <begin position="202"/>
        <end position="223"/>
    </location>
</feature>
<feature type="transmembrane region" description="Helical" evidence="14">
    <location>
        <begin position="421"/>
        <end position="439"/>
    </location>
</feature>
<organism evidence="17 18">
    <name type="scientific">Myxococcus xanthus</name>
    <dbReference type="NCBI Taxonomy" id="34"/>
    <lineage>
        <taxon>Bacteria</taxon>
        <taxon>Pseudomonadati</taxon>
        <taxon>Myxococcota</taxon>
        <taxon>Myxococcia</taxon>
        <taxon>Myxococcales</taxon>
        <taxon>Cystobacterineae</taxon>
        <taxon>Myxococcaceae</taxon>
        <taxon>Myxococcus</taxon>
    </lineage>
</organism>
<dbReference type="PANTHER" id="PTHR43520">
    <property type="entry name" value="ATP7, ISOFORM B"/>
    <property type="match status" value="1"/>
</dbReference>
<dbReference type="InterPro" id="IPR008250">
    <property type="entry name" value="ATPase_P-typ_transduc_dom_A_sf"/>
</dbReference>
<dbReference type="Pfam" id="PF00122">
    <property type="entry name" value="E1-E2_ATPase"/>
    <property type="match status" value="1"/>
</dbReference>
<evidence type="ECO:0000313" key="17">
    <source>
        <dbReference type="EMBL" id="NOJ80536.1"/>
    </source>
</evidence>
<dbReference type="InterPro" id="IPR023299">
    <property type="entry name" value="ATPase_P-typ_cyto_dom_N"/>
</dbReference>
<comment type="similarity">
    <text evidence="2">Belongs to the cation transport ATPase (P-type) (TC 3.A.3) family. Type IB subfamily.</text>
</comment>
<dbReference type="GO" id="GO:0016887">
    <property type="term" value="F:ATP hydrolysis activity"/>
    <property type="evidence" value="ECO:0007669"/>
    <property type="project" value="InterPro"/>
</dbReference>
<dbReference type="Gene3D" id="3.40.1110.10">
    <property type="entry name" value="Calcium-transporting ATPase, cytoplasmic domain N"/>
    <property type="match status" value="1"/>
</dbReference>
<dbReference type="GO" id="GO:0005524">
    <property type="term" value="F:ATP binding"/>
    <property type="evidence" value="ECO:0007669"/>
    <property type="project" value="InterPro"/>
</dbReference>
<sequence length="844" mass="90816">MPASTTSEPAPAACLHCGSPVPPGGAARDFCCVGCEAVHGLLVEQGLTRYYQLAQGKTAPASEPRKERAFAWLEPLMSRAESTPGPLCALELDVQGIHCAACVWLMNELFRRQPGGAGLTVDPALGKVRMLWRRGAFDVAEFLRGVEGFGYLFGPSRKRSERTSLDLPIRLGICAALSMNVMLFSVSFYVGLTPEDGDVFRLFTRLSLWLSSAVVVVGGWPFFRSALQGLRRGVLHLDLPIALGILLVFGMSLAQARGGRGDLAYFDTLNTFVTLMLVGRWLQQRVLERNRRFLLDDDGAEGLFVRREEGARLATVRAAEVADGDVLVIAPGDLVPVDAVLLDSGARVSTDWITGEPGERAVGQGGALPAGAFNAGREAVRVQAKQAFTDSPLVALLRRAPTDVGGAALHTRFWDRVSRRWVVTVLFVSALGLVLWWPAGPDKALEVAVALLVVTCPCAIGIATPLAYELVQARLRRGGFFIRSTDLLDRLPRVRKVLFDKTGTLTLGRLELVDRAAVAGLTPASRDIAFDLVSRSNHPASRCLAAALTREGARFNPEARVSEFAGQGLELNREGVRWRLGRADWATEARAVETGQPDHEPTDGASREWGSPASRHSRPSGRVEVLLSGSGLAAGPVLTRDGVPVAFFQLRESVRPDARREVQALQGEGREVWLISGDSQGRVNDMAAALGIPTQHTLSGQRPEDKAEAVAKLDAADTLYLGDGVNDSLAFERALCAGTPAIDRPVMPGKSDFFLLGEGLGAIREALRLSARLRQVVRRLLVLAVGYNVVAVAVCLAGWMTPLRAAVAMPATSLATVLFTVWWLSASRERAAASPTPPLREVPA</sequence>
<dbReference type="InterPro" id="IPR023214">
    <property type="entry name" value="HAD_sf"/>
</dbReference>
<feature type="transmembrane region" description="Helical" evidence="14">
    <location>
        <begin position="445"/>
        <end position="468"/>
    </location>
</feature>
<feature type="transmembrane region" description="Helical" evidence="14">
    <location>
        <begin position="235"/>
        <end position="257"/>
    </location>
</feature>
<evidence type="ECO:0000256" key="2">
    <source>
        <dbReference type="ARBA" id="ARBA00006024"/>
    </source>
</evidence>
<dbReference type="SUPFAM" id="SSF55008">
    <property type="entry name" value="HMA, heavy metal-associated domain"/>
    <property type="match status" value="1"/>
</dbReference>
<feature type="domain" description="Putative metal-binding" evidence="16">
    <location>
        <begin position="13"/>
        <end position="63"/>
    </location>
</feature>
<dbReference type="PANTHER" id="PTHR43520:SF5">
    <property type="entry name" value="CATION-TRANSPORTING P-TYPE ATPASE-RELATED"/>
    <property type="match status" value="1"/>
</dbReference>
<evidence type="ECO:0000256" key="8">
    <source>
        <dbReference type="ARBA" id="ARBA00022842"/>
    </source>
</evidence>
<evidence type="ECO:0000256" key="4">
    <source>
        <dbReference type="ARBA" id="ARBA00022475"/>
    </source>
</evidence>
<proteinExistence type="inferred from homology"/>
<dbReference type="Gene3D" id="2.70.150.10">
    <property type="entry name" value="Calcium-transporting ATPase, cytoplasmic transduction domain A"/>
    <property type="match status" value="1"/>
</dbReference>
<evidence type="ECO:0000259" key="15">
    <source>
        <dbReference type="Pfam" id="PF00122"/>
    </source>
</evidence>
<keyword evidence="12 14" id="KW-0472">Membrane</keyword>
<feature type="transmembrane region" description="Helical" evidence="14">
    <location>
        <begin position="780"/>
        <end position="799"/>
    </location>
</feature>
<evidence type="ECO:0000256" key="10">
    <source>
        <dbReference type="ARBA" id="ARBA00022989"/>
    </source>
</evidence>
<dbReference type="Gene3D" id="3.40.50.1000">
    <property type="entry name" value="HAD superfamily/HAD-like"/>
    <property type="match status" value="1"/>
</dbReference>
<feature type="transmembrane region" description="Helical" evidence="14">
    <location>
        <begin position="263"/>
        <end position="282"/>
    </location>
</feature>
<feature type="domain" description="P-type ATPase A" evidence="15">
    <location>
        <begin position="307"/>
        <end position="385"/>
    </location>
</feature>
<keyword evidence="7" id="KW-0479">Metal-binding</keyword>
<evidence type="ECO:0000256" key="9">
    <source>
        <dbReference type="ARBA" id="ARBA00022967"/>
    </source>
</evidence>
<dbReference type="Pfam" id="PF00702">
    <property type="entry name" value="Hydrolase"/>
    <property type="match status" value="1"/>
</dbReference>
<dbReference type="EMBL" id="JABFNT010000060">
    <property type="protein sequence ID" value="NOJ80536.1"/>
    <property type="molecule type" value="Genomic_DNA"/>
</dbReference>
<keyword evidence="9" id="KW-1278">Translocase</keyword>
<dbReference type="Pfam" id="PF12156">
    <property type="entry name" value="ATPase-cat_bd"/>
    <property type="match status" value="1"/>
</dbReference>
<feature type="compositionally biased region" description="Basic and acidic residues" evidence="13">
    <location>
        <begin position="588"/>
        <end position="606"/>
    </location>
</feature>
<evidence type="ECO:0000256" key="13">
    <source>
        <dbReference type="SAM" id="MobiDB-lite"/>
    </source>
</evidence>
<dbReference type="GO" id="GO:0043682">
    <property type="term" value="F:P-type divalent copper transporter activity"/>
    <property type="evidence" value="ECO:0007669"/>
    <property type="project" value="TreeGrafter"/>
</dbReference>
<dbReference type="PROSITE" id="PS00154">
    <property type="entry name" value="ATPASE_E1_E2"/>
    <property type="match status" value="1"/>
</dbReference>
<dbReference type="SUPFAM" id="SSF81653">
    <property type="entry name" value="Calcium ATPase, transduction domain A"/>
    <property type="match status" value="1"/>
</dbReference>
<dbReference type="GO" id="GO:0055070">
    <property type="term" value="P:copper ion homeostasis"/>
    <property type="evidence" value="ECO:0007669"/>
    <property type="project" value="TreeGrafter"/>
</dbReference>
<evidence type="ECO:0000256" key="14">
    <source>
        <dbReference type="SAM" id="Phobius"/>
    </source>
</evidence>
<protein>
    <submittedName>
        <fullName evidence="17">Heavy metal translocating P-type ATPase</fullName>
    </submittedName>
</protein>
<dbReference type="InterPro" id="IPR018303">
    <property type="entry name" value="ATPase_P-typ_P_site"/>
</dbReference>
<dbReference type="Proteomes" id="UP000533080">
    <property type="component" value="Unassembled WGS sequence"/>
</dbReference>
<dbReference type="GO" id="GO:0005507">
    <property type="term" value="F:copper ion binding"/>
    <property type="evidence" value="ECO:0007669"/>
    <property type="project" value="TreeGrafter"/>
</dbReference>
<reference evidence="17 18" key="1">
    <citation type="submission" date="2020-05" db="EMBL/GenBank/DDBJ databases">
        <authorList>
            <person name="Whitworth D."/>
        </authorList>
    </citation>
    <scope>NUCLEOTIDE SEQUENCE [LARGE SCALE GENOMIC DNA]</scope>
    <source>
        <strain evidence="17 18">AM005</strain>
    </source>
</reference>
<evidence type="ECO:0000313" key="18">
    <source>
        <dbReference type="Proteomes" id="UP000533080"/>
    </source>
</evidence>
<keyword evidence="3" id="KW-0813">Transport</keyword>
<keyword evidence="6 14" id="KW-0812">Transmembrane</keyword>
<evidence type="ECO:0000256" key="11">
    <source>
        <dbReference type="ARBA" id="ARBA00023065"/>
    </source>
</evidence>
<feature type="region of interest" description="Disordered" evidence="13">
    <location>
        <begin position="588"/>
        <end position="622"/>
    </location>
</feature>